<dbReference type="KEGG" id="uth:DKZ56_01060"/>
<dbReference type="EMBL" id="CP036528">
    <property type="protein sequence ID" value="QBK24614.1"/>
    <property type="molecule type" value="Genomic_DNA"/>
</dbReference>
<keyword evidence="8" id="KW-1185">Reference proteome</keyword>
<dbReference type="InterPro" id="IPR006076">
    <property type="entry name" value="FAD-dep_OxRdtase"/>
</dbReference>
<keyword evidence="3" id="KW-0408">Iron</keyword>
<dbReference type="InterPro" id="IPR005805">
    <property type="entry name" value="Rieske_Fe-S_prot_C"/>
</dbReference>
<dbReference type="GO" id="GO:0046872">
    <property type="term" value="F:metal ion binding"/>
    <property type="evidence" value="ECO:0007669"/>
    <property type="project" value="UniProtKB-KW"/>
</dbReference>
<dbReference type="PANTHER" id="PTHR13847">
    <property type="entry name" value="SARCOSINE DEHYDROGENASE-RELATED"/>
    <property type="match status" value="1"/>
</dbReference>
<accession>A0A4P6UNT4</accession>
<proteinExistence type="predicted"/>
<evidence type="ECO:0000256" key="1">
    <source>
        <dbReference type="ARBA" id="ARBA00022714"/>
    </source>
</evidence>
<dbReference type="PROSITE" id="PS51296">
    <property type="entry name" value="RIESKE"/>
    <property type="match status" value="1"/>
</dbReference>
<dbReference type="GO" id="GO:0016020">
    <property type="term" value="C:membrane"/>
    <property type="evidence" value="ECO:0007669"/>
    <property type="project" value="InterPro"/>
</dbReference>
<feature type="domain" description="Rieske" evidence="6">
    <location>
        <begin position="374"/>
        <end position="458"/>
    </location>
</feature>
<keyword evidence="4" id="KW-0411">Iron-sulfur</keyword>
<evidence type="ECO:0000313" key="8">
    <source>
        <dbReference type="Proteomes" id="UP000291151"/>
    </source>
</evidence>
<dbReference type="GO" id="GO:0005737">
    <property type="term" value="C:cytoplasm"/>
    <property type="evidence" value="ECO:0007669"/>
    <property type="project" value="TreeGrafter"/>
</dbReference>
<protein>
    <submittedName>
        <fullName evidence="7">FAD-dependent oxidoreductase</fullName>
    </submittedName>
</protein>
<keyword evidence="5" id="KW-1015">Disulfide bond</keyword>
<keyword evidence="2" id="KW-0479">Metal-binding</keyword>
<dbReference type="SUPFAM" id="SSF50022">
    <property type="entry name" value="ISP domain"/>
    <property type="match status" value="1"/>
</dbReference>
<evidence type="ECO:0000256" key="2">
    <source>
        <dbReference type="ARBA" id="ARBA00022723"/>
    </source>
</evidence>
<dbReference type="GO" id="GO:0004497">
    <property type="term" value="F:monooxygenase activity"/>
    <property type="evidence" value="ECO:0007669"/>
    <property type="project" value="UniProtKB-ARBA"/>
</dbReference>
<dbReference type="InterPro" id="IPR036922">
    <property type="entry name" value="Rieske_2Fe-2S_sf"/>
</dbReference>
<dbReference type="SUPFAM" id="SSF51905">
    <property type="entry name" value="FAD/NAD(P)-binding domain"/>
    <property type="match status" value="1"/>
</dbReference>
<dbReference type="Gene3D" id="3.50.50.60">
    <property type="entry name" value="FAD/NAD(P)-binding domain"/>
    <property type="match status" value="1"/>
</dbReference>
<evidence type="ECO:0000256" key="4">
    <source>
        <dbReference type="ARBA" id="ARBA00023014"/>
    </source>
</evidence>
<organism evidence="7 8">
    <name type="scientific">Ureibacillus thermophilus</name>
    <dbReference type="NCBI Taxonomy" id="367743"/>
    <lineage>
        <taxon>Bacteria</taxon>
        <taxon>Bacillati</taxon>
        <taxon>Bacillota</taxon>
        <taxon>Bacilli</taxon>
        <taxon>Bacillales</taxon>
        <taxon>Caryophanaceae</taxon>
        <taxon>Ureibacillus</taxon>
    </lineage>
</organism>
<dbReference type="GO" id="GO:0051537">
    <property type="term" value="F:2 iron, 2 sulfur cluster binding"/>
    <property type="evidence" value="ECO:0007669"/>
    <property type="project" value="UniProtKB-KW"/>
</dbReference>
<dbReference type="PRINTS" id="PR00162">
    <property type="entry name" value="RIESKE"/>
</dbReference>
<gene>
    <name evidence="7" type="ORF">DKZ56_01060</name>
</gene>
<dbReference type="InterPro" id="IPR017941">
    <property type="entry name" value="Rieske_2Fe-2S"/>
</dbReference>
<evidence type="ECO:0000313" key="7">
    <source>
        <dbReference type="EMBL" id="QBK24614.1"/>
    </source>
</evidence>
<dbReference type="Pfam" id="PF00355">
    <property type="entry name" value="Rieske"/>
    <property type="match status" value="1"/>
</dbReference>
<dbReference type="Gene3D" id="3.30.9.10">
    <property type="entry name" value="D-Amino Acid Oxidase, subunit A, domain 2"/>
    <property type="match status" value="1"/>
</dbReference>
<dbReference type="Pfam" id="PF01266">
    <property type="entry name" value="DAO"/>
    <property type="match status" value="1"/>
</dbReference>
<keyword evidence="1" id="KW-0001">2Fe-2S</keyword>
<dbReference type="GO" id="GO:0016705">
    <property type="term" value="F:oxidoreductase activity, acting on paired donors, with incorporation or reduction of molecular oxygen"/>
    <property type="evidence" value="ECO:0007669"/>
    <property type="project" value="UniProtKB-ARBA"/>
</dbReference>
<evidence type="ECO:0000256" key="5">
    <source>
        <dbReference type="ARBA" id="ARBA00023157"/>
    </source>
</evidence>
<dbReference type="InterPro" id="IPR036188">
    <property type="entry name" value="FAD/NAD-bd_sf"/>
</dbReference>
<name>A0A4P6UNT4_9BACL</name>
<dbReference type="RefSeq" id="WP_208650887.1">
    <property type="nucleotide sequence ID" value="NZ_CP036528.1"/>
</dbReference>
<dbReference type="Gene3D" id="2.102.10.10">
    <property type="entry name" value="Rieske [2Fe-2S] iron-sulphur domain"/>
    <property type="match status" value="1"/>
</dbReference>
<evidence type="ECO:0000256" key="3">
    <source>
        <dbReference type="ARBA" id="ARBA00023004"/>
    </source>
</evidence>
<dbReference type="AlphaFoldDB" id="A0A4P6UNT4"/>
<dbReference type="Proteomes" id="UP000291151">
    <property type="component" value="Chromosome"/>
</dbReference>
<dbReference type="PANTHER" id="PTHR13847:SF274">
    <property type="entry name" value="RIESKE 2FE-2S IRON-SULFUR PROTEIN YHFW-RELATED"/>
    <property type="match status" value="1"/>
</dbReference>
<evidence type="ECO:0000259" key="6">
    <source>
        <dbReference type="PROSITE" id="PS51296"/>
    </source>
</evidence>
<sequence>MQNSLWLQNVTPTSLNSLSSSLNCDVCIVGGGLTGIYTAYLLAKKGVDVVLLEANSSIASGTTGHSTGKLTPQHGAVFDPLLNTFNEEEVRTYYEANVNAIENALREAAAETFRHADSYLYATTDQGAETIKKELAAYHKVGIQGIETTETELPFEVKTALKMENTYQIHPVNFAQHFAELALKAGAKLYVNTRVTKLAVDEHCLLTENDFEVNFKSVVLATHYPIEAIKGLHIAKLTIDRSYLMATKTSALLKGQYLSTDSSSRTVRTAFIDNQPYFIFGGSSHTAGAVQNTQVYYEMLEKELVSEYGLPKPEYLWSAQDPNTADYIPYVGRISDSEPRIYIATGYRKWGLSNSLVAGEIISTELTSGKHPAQHLYSPSRNLFGKTFMRMLKAIGFTVSNLAEGYLIRAEAPKCTHLGCKTQWNEADETWDCPCHGSRFDKYGNVIEGPAVYPLILE</sequence>
<reference evidence="7 8" key="1">
    <citation type="submission" date="2019-02" db="EMBL/GenBank/DDBJ databases">
        <title>Ureibacillus thermophilus.</title>
        <authorList>
            <person name="Sunny J.S."/>
            <person name="Natarajan A."/>
            <person name="Saleena L.M."/>
        </authorList>
    </citation>
    <scope>NUCLEOTIDE SEQUENCE [LARGE SCALE GENOMIC DNA]</scope>
    <source>
        <strain evidence="7 8">LM102</strain>
    </source>
</reference>